<organism evidence="1 2">
    <name type="scientific">Delftia lacustris</name>
    <dbReference type="NCBI Taxonomy" id="558537"/>
    <lineage>
        <taxon>Bacteria</taxon>
        <taxon>Pseudomonadati</taxon>
        <taxon>Pseudomonadota</taxon>
        <taxon>Betaproteobacteria</taxon>
        <taxon>Burkholderiales</taxon>
        <taxon>Comamonadaceae</taxon>
        <taxon>Delftia</taxon>
    </lineage>
</organism>
<evidence type="ECO:0008006" key="3">
    <source>
        <dbReference type="Google" id="ProtNLM"/>
    </source>
</evidence>
<dbReference type="AlphaFoldDB" id="A0A1H3QUC4"/>
<proteinExistence type="predicted"/>
<gene>
    <name evidence="1" type="ORF">SAMN05421547_113146</name>
</gene>
<dbReference type="Proteomes" id="UP000183417">
    <property type="component" value="Unassembled WGS sequence"/>
</dbReference>
<evidence type="ECO:0000313" key="1">
    <source>
        <dbReference type="EMBL" id="SDZ16920.1"/>
    </source>
</evidence>
<accession>A0A1H3QUC4</accession>
<dbReference type="GeneID" id="94692792"/>
<protein>
    <recommendedName>
        <fullName evidence="3">Bacteriophage lambda head decoration protein D</fullName>
    </recommendedName>
</protein>
<name>A0A1H3QUC4_9BURK</name>
<evidence type="ECO:0000313" key="2">
    <source>
        <dbReference type="Proteomes" id="UP000183417"/>
    </source>
</evidence>
<dbReference type="EMBL" id="FNPE01000013">
    <property type="protein sequence ID" value="SDZ16920.1"/>
    <property type="molecule type" value="Genomic_DNA"/>
</dbReference>
<sequence>MTIKKNPSRQELIVAHLDIGFADPAAYGTAEAAIDLPGNAILVGGDVTVLTAWNSATSATLKLGDTADDDRYTATPIDLKTAGRTALTITGFRHPIAESLKALLAQAGAAATAGKARVAIHYYVAGRSAFSQT</sequence>
<dbReference type="RefSeq" id="WP_074922877.1">
    <property type="nucleotide sequence ID" value="NZ_CP141274.1"/>
</dbReference>
<reference evidence="1 2" key="1">
    <citation type="submission" date="2016-10" db="EMBL/GenBank/DDBJ databases">
        <authorList>
            <person name="de Groot N.N."/>
        </authorList>
    </citation>
    <scope>NUCLEOTIDE SEQUENCE [LARGE SCALE GENOMIC DNA]</scope>
    <source>
        <strain evidence="1 2">LMG 24775</strain>
    </source>
</reference>